<dbReference type="Gene3D" id="3.30.420.380">
    <property type="match status" value="1"/>
</dbReference>
<keyword evidence="13" id="KW-1185">Reference proteome</keyword>
<comment type="caution">
    <text evidence="12">The sequence shown here is derived from an EMBL/GenBank/DDBJ whole genome shotgun (WGS) entry which is preliminary data.</text>
</comment>
<evidence type="ECO:0000256" key="9">
    <source>
        <dbReference type="ARBA" id="ARBA00023136"/>
    </source>
</evidence>
<sequence length="388" mass="41515">MKVARLRLQLPPWPGEDAVDAEVRCGWRDADGRWHDGGLVALSAMAGRFQARRVDVALPPGEVALASFTLPPLTGRRLHAAVLGAVEPCALQPLESLVIGVGPRGSDGTVPAAWIARDAMIRWLVLLRRHGIAPRELSLLTAFLPCPTQGWTGLQSGRWLVVRTGTGAGFIQELPDGMERDMALAACGDTPAPAVQWIDEADKVSQWSGDGWRWALPANDPSRNHAGFATWFRPAAAWGAVAAVVWITGLHVHAGQLATEGQALKRQMAARVKAAFPELPVVVNPVQQARQQKEARAGQLPQATVGNDYAALSRAAVGLLAQLPAGQVQALNYTTGELRIRWRDGAAPNTEALRMLQAQAREQGLSADPDAGALRITPAVARAEKEAQ</sequence>
<dbReference type="InterPro" id="IPR007812">
    <property type="entry name" value="T2SS_protein-GspL"/>
</dbReference>
<keyword evidence="5" id="KW-0997">Cell inner membrane</keyword>
<dbReference type="GO" id="GO:0015627">
    <property type="term" value="C:type II protein secretion system complex"/>
    <property type="evidence" value="ECO:0007669"/>
    <property type="project" value="InterPro"/>
</dbReference>
<dbReference type="GO" id="GO:0015628">
    <property type="term" value="P:protein secretion by the type II secretion system"/>
    <property type="evidence" value="ECO:0007669"/>
    <property type="project" value="InterPro"/>
</dbReference>
<dbReference type="Proteomes" id="UP000265619">
    <property type="component" value="Unassembled WGS sequence"/>
</dbReference>
<proteinExistence type="inferred from homology"/>
<dbReference type="InterPro" id="IPR025691">
    <property type="entry name" value="GspL_pp_dom"/>
</dbReference>
<feature type="domain" description="GspL periplasmic" evidence="11">
    <location>
        <begin position="229"/>
        <end position="369"/>
    </location>
</feature>
<name>A0A9X8D9M5_9BURK</name>
<dbReference type="RefSeq" id="WP_119551588.1">
    <property type="nucleotide sequence ID" value="NZ_QXMN01000001.1"/>
</dbReference>
<keyword evidence="8" id="KW-1133">Transmembrane helix</keyword>
<evidence type="ECO:0000259" key="11">
    <source>
        <dbReference type="Pfam" id="PF12693"/>
    </source>
</evidence>
<feature type="domain" description="GspL cytoplasmic actin-ATPase-like" evidence="10">
    <location>
        <begin position="42"/>
        <end position="173"/>
    </location>
</feature>
<evidence type="ECO:0000256" key="7">
    <source>
        <dbReference type="ARBA" id="ARBA00022927"/>
    </source>
</evidence>
<dbReference type="GO" id="GO:0005886">
    <property type="term" value="C:plasma membrane"/>
    <property type="evidence" value="ECO:0007669"/>
    <property type="project" value="UniProtKB-SubCell"/>
</dbReference>
<dbReference type="Pfam" id="PF12693">
    <property type="entry name" value="GspL_C"/>
    <property type="match status" value="1"/>
</dbReference>
<evidence type="ECO:0000259" key="10">
    <source>
        <dbReference type="Pfam" id="PF05134"/>
    </source>
</evidence>
<evidence type="ECO:0000256" key="2">
    <source>
        <dbReference type="ARBA" id="ARBA00005318"/>
    </source>
</evidence>
<dbReference type="NCBIfam" id="TIGR01709">
    <property type="entry name" value="typeII_sec_gspL"/>
    <property type="match status" value="1"/>
</dbReference>
<dbReference type="InterPro" id="IPR024230">
    <property type="entry name" value="GspL_cyto_dom"/>
</dbReference>
<evidence type="ECO:0008006" key="14">
    <source>
        <dbReference type="Google" id="ProtNLM"/>
    </source>
</evidence>
<accession>A0A9X8D9M5</accession>
<organism evidence="12 13">
    <name type="scientific">Acidovorax cavernicola</name>
    <dbReference type="NCBI Taxonomy" id="1675792"/>
    <lineage>
        <taxon>Bacteria</taxon>
        <taxon>Pseudomonadati</taxon>
        <taxon>Pseudomonadota</taxon>
        <taxon>Betaproteobacteria</taxon>
        <taxon>Burkholderiales</taxon>
        <taxon>Comamonadaceae</taxon>
        <taxon>Acidovorax</taxon>
    </lineage>
</organism>
<keyword evidence="9" id="KW-0472">Membrane</keyword>
<dbReference type="PIRSF" id="PIRSF015761">
    <property type="entry name" value="Protein_L"/>
    <property type="match status" value="1"/>
</dbReference>
<reference evidence="12 13" key="1">
    <citation type="submission" date="2018-09" db="EMBL/GenBank/DDBJ databases">
        <title>Acidovorax cavernicola nov. sp. isolated from Gruta de las Maravillas (Aracena, Spain).</title>
        <authorList>
            <person name="Jurado V."/>
            <person name="Gutierrez-Patricio S."/>
            <person name="Gonzalez-Pimentel J.L."/>
            <person name="Miller A.Z."/>
            <person name="Laiz L."/>
            <person name="Saiz-Jimenez C."/>
        </authorList>
    </citation>
    <scope>NUCLEOTIDE SEQUENCE [LARGE SCALE GENOMIC DNA]</scope>
    <source>
        <strain evidence="12 13">1011MAR4D40.2</strain>
    </source>
</reference>
<keyword evidence="6" id="KW-0812">Transmembrane</keyword>
<dbReference type="EMBL" id="QXMN01000001">
    <property type="protein sequence ID" value="RIX85262.1"/>
    <property type="molecule type" value="Genomic_DNA"/>
</dbReference>
<dbReference type="GO" id="GO:0009276">
    <property type="term" value="C:Gram-negative-bacterium-type cell wall"/>
    <property type="evidence" value="ECO:0007669"/>
    <property type="project" value="InterPro"/>
</dbReference>
<keyword evidence="7" id="KW-0653">Protein transport</keyword>
<protein>
    <recommendedName>
        <fullName evidence="14">General secretion pathway protein GspL</fullName>
    </recommendedName>
</protein>
<gene>
    <name evidence="12" type="ORF">D3H34_01635</name>
</gene>
<evidence type="ECO:0000256" key="6">
    <source>
        <dbReference type="ARBA" id="ARBA00022692"/>
    </source>
</evidence>
<evidence type="ECO:0000256" key="5">
    <source>
        <dbReference type="ARBA" id="ARBA00022519"/>
    </source>
</evidence>
<evidence type="ECO:0000313" key="12">
    <source>
        <dbReference type="EMBL" id="RIX85262.1"/>
    </source>
</evidence>
<keyword evidence="3" id="KW-0813">Transport</keyword>
<comment type="similarity">
    <text evidence="2">Belongs to the GSP L family.</text>
</comment>
<dbReference type="SUPFAM" id="SSF53067">
    <property type="entry name" value="Actin-like ATPase domain"/>
    <property type="match status" value="1"/>
</dbReference>
<evidence type="ECO:0000256" key="8">
    <source>
        <dbReference type="ARBA" id="ARBA00022989"/>
    </source>
</evidence>
<evidence type="ECO:0000256" key="3">
    <source>
        <dbReference type="ARBA" id="ARBA00022448"/>
    </source>
</evidence>
<dbReference type="InterPro" id="IPR043129">
    <property type="entry name" value="ATPase_NBD"/>
</dbReference>
<keyword evidence="4" id="KW-1003">Cell membrane</keyword>
<evidence type="ECO:0000256" key="4">
    <source>
        <dbReference type="ARBA" id="ARBA00022475"/>
    </source>
</evidence>
<comment type="subcellular location">
    <subcellularLocation>
        <location evidence="1">Cell inner membrane</location>
        <topology evidence="1">Single-pass membrane protein</topology>
    </subcellularLocation>
</comment>
<dbReference type="Pfam" id="PF05134">
    <property type="entry name" value="T2SSL"/>
    <property type="match status" value="1"/>
</dbReference>
<evidence type="ECO:0000313" key="13">
    <source>
        <dbReference type="Proteomes" id="UP000265619"/>
    </source>
</evidence>
<evidence type="ECO:0000256" key="1">
    <source>
        <dbReference type="ARBA" id="ARBA00004377"/>
    </source>
</evidence>
<dbReference type="AlphaFoldDB" id="A0A9X8D9M5"/>